<dbReference type="Pfam" id="PF07992">
    <property type="entry name" value="Pyr_redox_2"/>
    <property type="match status" value="1"/>
</dbReference>
<evidence type="ECO:0000313" key="14">
    <source>
        <dbReference type="EMBL" id="SUZ87673.1"/>
    </source>
</evidence>
<dbReference type="InterPro" id="IPR006258">
    <property type="entry name" value="Lipoamide_DH"/>
</dbReference>
<evidence type="ECO:0000256" key="5">
    <source>
        <dbReference type="ARBA" id="ARBA00022490"/>
    </source>
</evidence>
<dbReference type="PRINTS" id="PR00411">
    <property type="entry name" value="PNDRDTASEI"/>
</dbReference>
<keyword evidence="5" id="KW-0963">Cytoplasm</keyword>
<comment type="subcellular location">
    <subcellularLocation>
        <location evidence="2">Cytoplasm</location>
    </subcellularLocation>
</comment>
<organism evidence="14">
    <name type="scientific">marine metagenome</name>
    <dbReference type="NCBI Taxonomy" id="408172"/>
    <lineage>
        <taxon>unclassified sequences</taxon>
        <taxon>metagenomes</taxon>
        <taxon>ecological metagenomes</taxon>
    </lineage>
</organism>
<dbReference type="InterPro" id="IPR012999">
    <property type="entry name" value="Pyr_OxRdtase_I_AS"/>
</dbReference>
<dbReference type="GO" id="GO:0006103">
    <property type="term" value="P:2-oxoglutarate metabolic process"/>
    <property type="evidence" value="ECO:0007669"/>
    <property type="project" value="TreeGrafter"/>
</dbReference>
<dbReference type="InterPro" id="IPR016156">
    <property type="entry name" value="FAD/NAD-linked_Rdtase_dimer_sf"/>
</dbReference>
<dbReference type="EMBL" id="UINC01001736">
    <property type="protein sequence ID" value="SUZ87673.1"/>
    <property type="molecule type" value="Genomic_DNA"/>
</dbReference>
<evidence type="ECO:0000259" key="12">
    <source>
        <dbReference type="Pfam" id="PF02852"/>
    </source>
</evidence>
<evidence type="ECO:0000256" key="7">
    <source>
        <dbReference type="ARBA" id="ARBA00022827"/>
    </source>
</evidence>
<dbReference type="InterPro" id="IPR004099">
    <property type="entry name" value="Pyr_nucl-diS_OxRdtase_dimer"/>
</dbReference>
<dbReference type="GO" id="GO:0005737">
    <property type="term" value="C:cytoplasm"/>
    <property type="evidence" value="ECO:0007669"/>
    <property type="project" value="UniProtKB-SubCell"/>
</dbReference>
<evidence type="ECO:0000256" key="1">
    <source>
        <dbReference type="ARBA" id="ARBA00001974"/>
    </source>
</evidence>
<feature type="domain" description="Pyridine nucleotide-disulphide oxidoreductase dimerisation" evidence="12">
    <location>
        <begin position="350"/>
        <end position="458"/>
    </location>
</feature>
<dbReference type="Gene3D" id="3.30.390.30">
    <property type="match status" value="1"/>
</dbReference>
<sequence>MANHYDVAIIGSGPAGYVSAIRCAQLGLKTICIEEVANQNKVALGGTCLNVGCVPSKALLESSLIFSNTNHKLKDHGIEVSEVSLDVNAMHLRKDKIVSSLTKGVSGLFKLNKVDTVQGKAYISDPHTIKVSTEGSDPNIRAENIILATGSRPIELSDYPFDEEFLFSSNGALKFSEVPNRIAVIGAGAIGLELGSVWARLGSEITIYEALTDFLPNADDSISKEALKIFQQQGLNIELGTEIESLEVIDNQVEVKVSNDEINNLQVDKVIFAIGRNPISKGLFDPALGIQIDDKEFVVVDEHCQTQVSNIYAIGDLVRGPMLAHKASEEGIMVAERIAGRNYSLNYKNIPFVIYTHPEIAWAGYSEKSALEEGIQVEVGTFPFQANARALTSNESTGFVKVVVNQEDDSIIGVHALGPSAADVVQQGLIAMESNVTAKELGSVMFSHPTVSEALHEAVLSAKGNAIHLNNRKKK</sequence>
<protein>
    <recommendedName>
        <fullName evidence="4">Dihydrolipoyl dehydrogenase</fullName>
    </recommendedName>
</protein>
<dbReference type="PIRSF" id="PIRSF000350">
    <property type="entry name" value="Mercury_reductase_MerA"/>
    <property type="match status" value="1"/>
</dbReference>
<evidence type="ECO:0000256" key="10">
    <source>
        <dbReference type="ARBA" id="ARBA00023157"/>
    </source>
</evidence>
<accession>A0A381REK3</accession>
<dbReference type="SUPFAM" id="SSF55424">
    <property type="entry name" value="FAD/NAD-linked reductases, dimerisation (C-terminal) domain"/>
    <property type="match status" value="1"/>
</dbReference>
<evidence type="ECO:0000256" key="9">
    <source>
        <dbReference type="ARBA" id="ARBA00023027"/>
    </source>
</evidence>
<dbReference type="PANTHER" id="PTHR22912:SF224">
    <property type="entry name" value="DIHYDROLIPOYL DEHYDROGENASE"/>
    <property type="match status" value="1"/>
</dbReference>
<keyword evidence="11" id="KW-0676">Redox-active center</keyword>
<dbReference type="PRINTS" id="PR00368">
    <property type="entry name" value="FADPNR"/>
</dbReference>
<keyword evidence="8" id="KW-0560">Oxidoreductase</keyword>
<name>A0A381REK3_9ZZZZ</name>
<evidence type="ECO:0000256" key="11">
    <source>
        <dbReference type="ARBA" id="ARBA00023284"/>
    </source>
</evidence>
<dbReference type="InterPro" id="IPR050151">
    <property type="entry name" value="Class-I_Pyr_Nuc-Dis_Oxidored"/>
</dbReference>
<dbReference type="PANTHER" id="PTHR22912">
    <property type="entry name" value="DISULFIDE OXIDOREDUCTASE"/>
    <property type="match status" value="1"/>
</dbReference>
<dbReference type="Gene3D" id="3.50.50.60">
    <property type="entry name" value="FAD/NAD(P)-binding domain"/>
    <property type="match status" value="2"/>
</dbReference>
<dbReference type="Pfam" id="PF02852">
    <property type="entry name" value="Pyr_redox_dim"/>
    <property type="match status" value="1"/>
</dbReference>
<evidence type="ECO:0000256" key="2">
    <source>
        <dbReference type="ARBA" id="ARBA00004496"/>
    </source>
</evidence>
<dbReference type="NCBIfam" id="TIGR01350">
    <property type="entry name" value="lipoamide_DH"/>
    <property type="match status" value="1"/>
</dbReference>
<proteinExistence type="inferred from homology"/>
<evidence type="ECO:0000256" key="8">
    <source>
        <dbReference type="ARBA" id="ARBA00023002"/>
    </source>
</evidence>
<dbReference type="SUPFAM" id="SSF51905">
    <property type="entry name" value="FAD/NAD(P)-binding domain"/>
    <property type="match status" value="1"/>
</dbReference>
<feature type="domain" description="FAD/NAD(P)-binding" evidence="13">
    <location>
        <begin position="5"/>
        <end position="331"/>
    </location>
</feature>
<dbReference type="GO" id="GO:0004148">
    <property type="term" value="F:dihydrolipoyl dehydrogenase (NADH) activity"/>
    <property type="evidence" value="ECO:0007669"/>
    <property type="project" value="InterPro"/>
</dbReference>
<comment type="cofactor">
    <cofactor evidence="1">
        <name>FAD</name>
        <dbReference type="ChEBI" id="CHEBI:57692"/>
    </cofactor>
</comment>
<dbReference type="InterPro" id="IPR001100">
    <property type="entry name" value="Pyr_nuc-diS_OxRdtase"/>
</dbReference>
<dbReference type="GO" id="GO:0050660">
    <property type="term" value="F:flavin adenine dinucleotide binding"/>
    <property type="evidence" value="ECO:0007669"/>
    <property type="project" value="InterPro"/>
</dbReference>
<dbReference type="InterPro" id="IPR023753">
    <property type="entry name" value="FAD/NAD-binding_dom"/>
</dbReference>
<keyword evidence="10" id="KW-1015">Disulfide bond</keyword>
<reference evidence="14" key="1">
    <citation type="submission" date="2018-05" db="EMBL/GenBank/DDBJ databases">
        <authorList>
            <person name="Lanie J.A."/>
            <person name="Ng W.-L."/>
            <person name="Kazmierczak K.M."/>
            <person name="Andrzejewski T.M."/>
            <person name="Davidsen T.M."/>
            <person name="Wayne K.J."/>
            <person name="Tettelin H."/>
            <person name="Glass J.I."/>
            <person name="Rusch D."/>
            <person name="Podicherti R."/>
            <person name="Tsui H.-C.T."/>
            <person name="Winkler M.E."/>
        </authorList>
    </citation>
    <scope>NUCLEOTIDE SEQUENCE</scope>
</reference>
<dbReference type="AlphaFoldDB" id="A0A381REK3"/>
<comment type="similarity">
    <text evidence="3">Belongs to the class-I pyridine nucleotide-disulfide oxidoreductase family.</text>
</comment>
<keyword evidence="6" id="KW-0285">Flavoprotein</keyword>
<dbReference type="InterPro" id="IPR036188">
    <property type="entry name" value="FAD/NAD-bd_sf"/>
</dbReference>
<dbReference type="FunFam" id="3.30.390.30:FF:000001">
    <property type="entry name" value="Dihydrolipoyl dehydrogenase"/>
    <property type="match status" value="1"/>
</dbReference>
<keyword evidence="7" id="KW-0274">FAD</keyword>
<evidence type="ECO:0000256" key="4">
    <source>
        <dbReference type="ARBA" id="ARBA00016961"/>
    </source>
</evidence>
<keyword evidence="9" id="KW-0520">NAD</keyword>
<evidence type="ECO:0000256" key="3">
    <source>
        <dbReference type="ARBA" id="ARBA00007532"/>
    </source>
</evidence>
<evidence type="ECO:0000259" key="13">
    <source>
        <dbReference type="Pfam" id="PF07992"/>
    </source>
</evidence>
<dbReference type="PROSITE" id="PS00076">
    <property type="entry name" value="PYRIDINE_REDOX_1"/>
    <property type="match status" value="1"/>
</dbReference>
<gene>
    <name evidence="14" type="ORF">METZ01_LOCUS40527</name>
</gene>
<evidence type="ECO:0000256" key="6">
    <source>
        <dbReference type="ARBA" id="ARBA00022630"/>
    </source>
</evidence>